<dbReference type="InterPro" id="IPR039426">
    <property type="entry name" value="TonB-dep_rcpt-like"/>
</dbReference>
<dbReference type="STRING" id="658167.SAMN04488135_1059"/>
<comment type="similarity">
    <text evidence="2 10 11">Belongs to the TonB-dependent receptor family.</text>
</comment>
<evidence type="ECO:0000256" key="2">
    <source>
        <dbReference type="ARBA" id="ARBA00009810"/>
    </source>
</evidence>
<sequence length="701" mass="75186">MNATLTDFSSRKPPRRAAGRLFAMTPLALALALAQPAQAQTAAAGAQAATLSPIVITGNPLGSDTLASPSTIIDGESLDLRRAGTLGETLNGLPGVSTTTYGPMVGRPVIRGMDGDRIRLLQNGVGTLDASSLSYDHAVPQDPLSTSRIEILRGPAALMYGGNAIGGVVNTIDNRIPVDPIDGVHGDVMGNYGGANKDRDGAVQLEAGNGKFALHADVFGRKTSELRIPGYARSTQQRSVDAPDDEQPRRRLPNSDGRTDGGAVGMSWTGDSGYAGLSYSGYDSDYGSVAEDSVRIKMRQERFGLAGEIRDLEGPFKSIKGNFAYTDYEHKEIDDGETGTIFKNRGYEARLEARHADIGPLQGALGLQFGSTKFSALGSEAVVPTTTTDSAALFALEEWAVNDRFKLSTGARVEYSRLSPSAGGTERFIGSEKRDFTAGSFSLGGVYKLTSIWSVAANAAYTERAPTFYELYANGPHEATGQYLVGNSGLKKERAYSSDLALRFKDGPHQGSVGVFYSHFSNYLAETNTGRFRNDDGDLVDADTDDALPEAVYTAVPADFFGIEAEGRFRVLERGGHTVDLNLSGDYTRARNSDTGEPLPRIPPLRLNAGLDYNHGPWGAGVSVTRAFAQHRKPDNDTTTTAYYSLDADAVYRFKMSGTQWQAYLRGINLTNQTIRYATSILRDVAPQGGRSVMVGLRGHF</sequence>
<feature type="region of interest" description="Disordered" evidence="12">
    <location>
        <begin position="228"/>
        <end position="265"/>
    </location>
</feature>
<keyword evidence="8" id="KW-0675">Receptor</keyword>
<dbReference type="CDD" id="cd01347">
    <property type="entry name" value="ligand_gated_channel"/>
    <property type="match status" value="1"/>
</dbReference>
<keyword evidence="9 10" id="KW-0998">Cell outer membrane</keyword>
<evidence type="ECO:0000256" key="4">
    <source>
        <dbReference type="ARBA" id="ARBA00022452"/>
    </source>
</evidence>
<evidence type="ECO:0000256" key="9">
    <source>
        <dbReference type="ARBA" id="ARBA00023237"/>
    </source>
</evidence>
<protein>
    <submittedName>
        <fullName evidence="16">Iron complex outermembrane recepter protein</fullName>
    </submittedName>
</protein>
<dbReference type="Gene3D" id="2.170.130.10">
    <property type="entry name" value="TonB-dependent receptor, plug domain"/>
    <property type="match status" value="1"/>
</dbReference>
<evidence type="ECO:0000256" key="11">
    <source>
        <dbReference type="RuleBase" id="RU003357"/>
    </source>
</evidence>
<dbReference type="SUPFAM" id="SSF56935">
    <property type="entry name" value="Porins"/>
    <property type="match status" value="1"/>
</dbReference>
<evidence type="ECO:0000313" key="17">
    <source>
        <dbReference type="Proteomes" id="UP000184226"/>
    </source>
</evidence>
<evidence type="ECO:0000256" key="7">
    <source>
        <dbReference type="ARBA" id="ARBA00023136"/>
    </source>
</evidence>
<keyword evidence="7 10" id="KW-0472">Membrane</keyword>
<dbReference type="PANTHER" id="PTHR30069:SF40">
    <property type="entry name" value="TONB-DEPENDENT RECEPTOR NMB0964-RELATED"/>
    <property type="match status" value="1"/>
</dbReference>
<evidence type="ECO:0000256" key="12">
    <source>
        <dbReference type="SAM" id="MobiDB-lite"/>
    </source>
</evidence>
<dbReference type="GO" id="GO:0009279">
    <property type="term" value="C:cell outer membrane"/>
    <property type="evidence" value="ECO:0007669"/>
    <property type="project" value="UniProtKB-SubCell"/>
</dbReference>
<keyword evidence="4 10" id="KW-1134">Transmembrane beta strand</keyword>
<evidence type="ECO:0000256" key="10">
    <source>
        <dbReference type="PROSITE-ProRule" id="PRU01360"/>
    </source>
</evidence>
<feature type="signal peptide" evidence="13">
    <location>
        <begin position="1"/>
        <end position="39"/>
    </location>
</feature>
<dbReference type="InterPro" id="IPR036942">
    <property type="entry name" value="Beta-barrel_TonB_sf"/>
</dbReference>
<evidence type="ECO:0000313" key="16">
    <source>
        <dbReference type="EMBL" id="SHH80198.1"/>
    </source>
</evidence>
<dbReference type="InterPro" id="IPR012910">
    <property type="entry name" value="Plug_dom"/>
</dbReference>
<dbReference type="PROSITE" id="PS52016">
    <property type="entry name" value="TONB_DEPENDENT_REC_3"/>
    <property type="match status" value="1"/>
</dbReference>
<dbReference type="PANTHER" id="PTHR30069">
    <property type="entry name" value="TONB-DEPENDENT OUTER MEMBRANE RECEPTOR"/>
    <property type="match status" value="1"/>
</dbReference>
<keyword evidence="13" id="KW-0732">Signal</keyword>
<evidence type="ECO:0000256" key="6">
    <source>
        <dbReference type="ARBA" id="ARBA00023077"/>
    </source>
</evidence>
<dbReference type="AlphaFoldDB" id="A0A1M5VYC9"/>
<feature type="domain" description="TonB-dependent receptor-like beta-barrel" evidence="14">
    <location>
        <begin position="254"/>
        <end position="670"/>
    </location>
</feature>
<dbReference type="GO" id="GO:0044718">
    <property type="term" value="P:siderophore transmembrane transport"/>
    <property type="evidence" value="ECO:0007669"/>
    <property type="project" value="TreeGrafter"/>
</dbReference>
<dbReference type="InterPro" id="IPR000531">
    <property type="entry name" value="Beta-barrel_TonB"/>
</dbReference>
<dbReference type="EMBL" id="FQXE01000005">
    <property type="protein sequence ID" value="SHH80198.1"/>
    <property type="molecule type" value="Genomic_DNA"/>
</dbReference>
<feature type="chain" id="PRO_5012409539" evidence="13">
    <location>
        <begin position="40"/>
        <end position="701"/>
    </location>
</feature>
<organism evidence="16 17">
    <name type="scientific">Pollutimonas bauzanensis</name>
    <dbReference type="NCBI Taxonomy" id="658167"/>
    <lineage>
        <taxon>Bacteria</taxon>
        <taxon>Pseudomonadati</taxon>
        <taxon>Pseudomonadota</taxon>
        <taxon>Betaproteobacteria</taxon>
        <taxon>Burkholderiales</taxon>
        <taxon>Alcaligenaceae</taxon>
        <taxon>Pollutimonas</taxon>
    </lineage>
</organism>
<proteinExistence type="inferred from homology"/>
<keyword evidence="17" id="KW-1185">Reference proteome</keyword>
<evidence type="ECO:0000256" key="13">
    <source>
        <dbReference type="SAM" id="SignalP"/>
    </source>
</evidence>
<dbReference type="InterPro" id="IPR037066">
    <property type="entry name" value="Plug_dom_sf"/>
</dbReference>
<evidence type="ECO:0000256" key="1">
    <source>
        <dbReference type="ARBA" id="ARBA00004571"/>
    </source>
</evidence>
<dbReference type="GO" id="GO:0015344">
    <property type="term" value="F:siderophore uptake transmembrane transporter activity"/>
    <property type="evidence" value="ECO:0007669"/>
    <property type="project" value="TreeGrafter"/>
</dbReference>
<keyword evidence="5 10" id="KW-0812">Transmembrane</keyword>
<comment type="subcellular location">
    <subcellularLocation>
        <location evidence="1 10">Cell outer membrane</location>
        <topology evidence="1 10">Multi-pass membrane protein</topology>
    </subcellularLocation>
</comment>
<dbReference type="Pfam" id="PF00593">
    <property type="entry name" value="TonB_dep_Rec_b-barrel"/>
    <property type="match status" value="1"/>
</dbReference>
<feature type="domain" description="TonB-dependent receptor plug" evidence="15">
    <location>
        <begin position="67"/>
        <end position="168"/>
    </location>
</feature>
<dbReference type="Gene3D" id="2.40.170.20">
    <property type="entry name" value="TonB-dependent receptor, beta-barrel domain"/>
    <property type="match status" value="1"/>
</dbReference>
<dbReference type="Pfam" id="PF07715">
    <property type="entry name" value="Plug"/>
    <property type="match status" value="1"/>
</dbReference>
<name>A0A1M5VYC9_9BURK</name>
<evidence type="ECO:0000256" key="3">
    <source>
        <dbReference type="ARBA" id="ARBA00022448"/>
    </source>
</evidence>
<gene>
    <name evidence="16" type="ORF">SAMN04488135_1059</name>
</gene>
<keyword evidence="6 11" id="KW-0798">TonB box</keyword>
<accession>A0A1M5VYC9</accession>
<evidence type="ECO:0000259" key="15">
    <source>
        <dbReference type="Pfam" id="PF07715"/>
    </source>
</evidence>
<dbReference type="Proteomes" id="UP000184226">
    <property type="component" value="Unassembled WGS sequence"/>
</dbReference>
<keyword evidence="3 10" id="KW-0813">Transport</keyword>
<evidence type="ECO:0000256" key="8">
    <source>
        <dbReference type="ARBA" id="ARBA00023170"/>
    </source>
</evidence>
<reference evidence="16 17" key="1">
    <citation type="submission" date="2016-11" db="EMBL/GenBank/DDBJ databases">
        <authorList>
            <person name="Jaros S."/>
            <person name="Januszkiewicz K."/>
            <person name="Wedrychowicz H."/>
        </authorList>
    </citation>
    <scope>NUCLEOTIDE SEQUENCE [LARGE SCALE GENOMIC DNA]</scope>
    <source>
        <strain evidence="16 17">CGMCC 1.10190</strain>
    </source>
</reference>
<evidence type="ECO:0000259" key="14">
    <source>
        <dbReference type="Pfam" id="PF00593"/>
    </source>
</evidence>
<evidence type="ECO:0000256" key="5">
    <source>
        <dbReference type="ARBA" id="ARBA00022692"/>
    </source>
</evidence>